<evidence type="ECO:0000313" key="1">
    <source>
        <dbReference type="EMBL" id="KAJ7514430.1"/>
    </source>
</evidence>
<organism evidence="1 2">
    <name type="scientific">Diphasiastrum complanatum</name>
    <name type="common">Issler's clubmoss</name>
    <name type="synonym">Lycopodium complanatum</name>
    <dbReference type="NCBI Taxonomy" id="34168"/>
    <lineage>
        <taxon>Eukaryota</taxon>
        <taxon>Viridiplantae</taxon>
        <taxon>Streptophyta</taxon>
        <taxon>Embryophyta</taxon>
        <taxon>Tracheophyta</taxon>
        <taxon>Lycopodiopsida</taxon>
        <taxon>Lycopodiales</taxon>
        <taxon>Lycopodiaceae</taxon>
        <taxon>Lycopodioideae</taxon>
        <taxon>Diphasiastrum</taxon>
    </lineage>
</organism>
<keyword evidence="2" id="KW-1185">Reference proteome</keyword>
<gene>
    <name evidence="1" type="ORF">O6H91_23G043400</name>
</gene>
<sequence>MGGAVGGLGKCRIPAGGLARRGVGAGSVEGEEKEEGEEEEEEAGTETEAGTQASTACVSAVSATQAGACVADGERVRLGGAMGQDSDSEQVQRAGQHVAGAAGRAGWQRTGGRLAADRWQGWLDRWQRERERQRERETDRERVMDQERMAADRWQGWK</sequence>
<comment type="caution">
    <text evidence="1">The sequence shown here is derived from an EMBL/GenBank/DDBJ whole genome shotgun (WGS) entry which is preliminary data.</text>
</comment>
<name>A0ACC2AA97_DIPCM</name>
<accession>A0ACC2AA97</accession>
<protein>
    <submittedName>
        <fullName evidence="1">Uncharacterized protein</fullName>
    </submittedName>
</protein>
<evidence type="ECO:0000313" key="2">
    <source>
        <dbReference type="Proteomes" id="UP001162992"/>
    </source>
</evidence>
<reference evidence="2" key="1">
    <citation type="journal article" date="2024" name="Proc. Natl. Acad. Sci. U.S.A.">
        <title>Extraordinary preservation of gene collinearity over three hundred million years revealed in homosporous lycophytes.</title>
        <authorList>
            <person name="Li C."/>
            <person name="Wickell D."/>
            <person name="Kuo L.Y."/>
            <person name="Chen X."/>
            <person name="Nie B."/>
            <person name="Liao X."/>
            <person name="Peng D."/>
            <person name="Ji J."/>
            <person name="Jenkins J."/>
            <person name="Williams M."/>
            <person name="Shu S."/>
            <person name="Plott C."/>
            <person name="Barry K."/>
            <person name="Rajasekar S."/>
            <person name="Grimwood J."/>
            <person name="Han X."/>
            <person name="Sun S."/>
            <person name="Hou Z."/>
            <person name="He W."/>
            <person name="Dai G."/>
            <person name="Sun C."/>
            <person name="Schmutz J."/>
            <person name="Leebens-Mack J.H."/>
            <person name="Li F.W."/>
            <person name="Wang L."/>
        </authorList>
    </citation>
    <scope>NUCLEOTIDE SEQUENCE [LARGE SCALE GENOMIC DNA]</scope>
    <source>
        <strain evidence="2">cv. PW_Plant_1</strain>
    </source>
</reference>
<dbReference type="Proteomes" id="UP001162992">
    <property type="component" value="Chromosome 23"/>
</dbReference>
<proteinExistence type="predicted"/>
<dbReference type="EMBL" id="CM055114">
    <property type="protein sequence ID" value="KAJ7514430.1"/>
    <property type="molecule type" value="Genomic_DNA"/>
</dbReference>